<evidence type="ECO:0008006" key="4">
    <source>
        <dbReference type="Google" id="ProtNLM"/>
    </source>
</evidence>
<dbReference type="GO" id="GO:0051125">
    <property type="term" value="P:regulation of actin nucleation"/>
    <property type="evidence" value="ECO:0007669"/>
    <property type="project" value="TreeGrafter"/>
</dbReference>
<sequence>MAEFLAENNPCGQNILNIVSRGNAIIAELLRLKDYIPPVFKLETKQDQQKYGDIISDFSYFKNSDEFDRKIDSNPKLQDLDEEFRETYVEILSRFYLAFESIHKYVSDLNHFINDLEEGIYIQQNLESVLLSEDGKQLMCEALYLYGVMLLVVDGHVFPNGAVRERLVVSHLRYSTRRSSADSNADDVCKLLRSTGRIPLNEIYVEMVLGRLRSDDVYSQVSAYPLPEHRSAALSSQAAMLYVCLYFSPDTLHSQTAKMREIVDKFFPDNWVISIYMGITVNLVEAWDSYKAAKSALSNTVQTSNIHECSLKYGNSLRKLIPQTQKVLKEGALTEDSLLDHQAKVIGLVRECNVTLRWLMLHSANLTNGG</sequence>
<keyword evidence="3" id="KW-1185">Reference proteome</keyword>
<dbReference type="PANTHER" id="PTHR15691:SF6">
    <property type="entry name" value="WASH COMPLEX SUBUNIT 5"/>
    <property type="match status" value="1"/>
</dbReference>
<evidence type="ECO:0000313" key="2">
    <source>
        <dbReference type="EMBL" id="KAG8225241.1"/>
    </source>
</evidence>
<dbReference type="GO" id="GO:0071203">
    <property type="term" value="C:WASH complex"/>
    <property type="evidence" value="ECO:0007669"/>
    <property type="project" value="InterPro"/>
</dbReference>
<comment type="caution">
    <text evidence="2">The sequence shown here is derived from an EMBL/GenBank/DDBJ whole genome shotgun (WGS) entry which is preliminary data.</text>
</comment>
<dbReference type="InterPro" id="IPR019393">
    <property type="entry name" value="WASH_strumpellin"/>
</dbReference>
<dbReference type="GO" id="GO:0007032">
    <property type="term" value="P:endosome organization"/>
    <property type="evidence" value="ECO:0007669"/>
    <property type="project" value="TreeGrafter"/>
</dbReference>
<dbReference type="PANTHER" id="PTHR15691">
    <property type="entry name" value="WASH COMPLEX SUBUNIT 5"/>
    <property type="match status" value="1"/>
</dbReference>
<dbReference type="GO" id="GO:0140285">
    <property type="term" value="P:endosome fission"/>
    <property type="evidence" value="ECO:0007669"/>
    <property type="project" value="TreeGrafter"/>
</dbReference>
<dbReference type="GO" id="GO:0030041">
    <property type="term" value="P:actin filament polymerization"/>
    <property type="evidence" value="ECO:0007669"/>
    <property type="project" value="TreeGrafter"/>
</dbReference>
<comment type="similarity">
    <text evidence="1">Belongs to the strumpellin family.</text>
</comment>
<accession>A0A8K0JYY7</accession>
<evidence type="ECO:0000313" key="3">
    <source>
        <dbReference type="Proteomes" id="UP000792457"/>
    </source>
</evidence>
<dbReference type="OrthoDB" id="565118at2759"/>
<organism evidence="2 3">
    <name type="scientific">Ladona fulva</name>
    <name type="common">Scarce chaser dragonfly</name>
    <name type="synonym">Libellula fulva</name>
    <dbReference type="NCBI Taxonomy" id="123851"/>
    <lineage>
        <taxon>Eukaryota</taxon>
        <taxon>Metazoa</taxon>
        <taxon>Ecdysozoa</taxon>
        <taxon>Arthropoda</taxon>
        <taxon>Hexapoda</taxon>
        <taxon>Insecta</taxon>
        <taxon>Pterygota</taxon>
        <taxon>Palaeoptera</taxon>
        <taxon>Odonata</taxon>
        <taxon>Epiprocta</taxon>
        <taxon>Anisoptera</taxon>
        <taxon>Libelluloidea</taxon>
        <taxon>Libellulidae</taxon>
        <taxon>Ladona</taxon>
    </lineage>
</organism>
<reference evidence="2" key="1">
    <citation type="submission" date="2013-04" db="EMBL/GenBank/DDBJ databases">
        <authorList>
            <person name="Qu J."/>
            <person name="Murali S.C."/>
            <person name="Bandaranaike D."/>
            <person name="Bellair M."/>
            <person name="Blankenburg K."/>
            <person name="Chao H."/>
            <person name="Dinh H."/>
            <person name="Doddapaneni H."/>
            <person name="Downs B."/>
            <person name="Dugan-Rocha S."/>
            <person name="Elkadiri S."/>
            <person name="Gnanaolivu R.D."/>
            <person name="Hernandez B."/>
            <person name="Javaid M."/>
            <person name="Jayaseelan J.C."/>
            <person name="Lee S."/>
            <person name="Li M."/>
            <person name="Ming W."/>
            <person name="Munidasa M."/>
            <person name="Muniz J."/>
            <person name="Nguyen L."/>
            <person name="Ongeri F."/>
            <person name="Osuji N."/>
            <person name="Pu L.-L."/>
            <person name="Puazo M."/>
            <person name="Qu C."/>
            <person name="Quiroz J."/>
            <person name="Raj R."/>
            <person name="Weissenberger G."/>
            <person name="Xin Y."/>
            <person name="Zou X."/>
            <person name="Han Y."/>
            <person name="Richards S."/>
            <person name="Worley K."/>
            <person name="Muzny D."/>
            <person name="Gibbs R."/>
        </authorList>
    </citation>
    <scope>NUCLEOTIDE SEQUENCE</scope>
    <source>
        <strain evidence="2">Sampled in the wild</strain>
    </source>
</reference>
<dbReference type="Proteomes" id="UP000792457">
    <property type="component" value="Unassembled WGS sequence"/>
</dbReference>
<gene>
    <name evidence="2" type="ORF">J437_LFUL008778</name>
</gene>
<proteinExistence type="inferred from homology"/>
<dbReference type="Pfam" id="PF10266">
    <property type="entry name" value="Strumpellin"/>
    <property type="match status" value="1"/>
</dbReference>
<protein>
    <recommendedName>
        <fullName evidence="4">WASH complex subunit strumpellin</fullName>
    </recommendedName>
</protein>
<dbReference type="AlphaFoldDB" id="A0A8K0JYY7"/>
<dbReference type="GO" id="GO:0005768">
    <property type="term" value="C:endosome"/>
    <property type="evidence" value="ECO:0007669"/>
    <property type="project" value="TreeGrafter"/>
</dbReference>
<evidence type="ECO:0000256" key="1">
    <source>
        <dbReference type="ARBA" id="ARBA00006224"/>
    </source>
</evidence>
<reference evidence="2" key="2">
    <citation type="submission" date="2017-10" db="EMBL/GenBank/DDBJ databases">
        <title>Ladona fulva Genome sequencing and assembly.</title>
        <authorList>
            <person name="Murali S."/>
            <person name="Richards S."/>
            <person name="Bandaranaike D."/>
            <person name="Bellair M."/>
            <person name="Blankenburg K."/>
            <person name="Chao H."/>
            <person name="Dinh H."/>
            <person name="Doddapaneni H."/>
            <person name="Dugan-Rocha S."/>
            <person name="Elkadiri S."/>
            <person name="Gnanaolivu R."/>
            <person name="Hernandez B."/>
            <person name="Skinner E."/>
            <person name="Javaid M."/>
            <person name="Lee S."/>
            <person name="Li M."/>
            <person name="Ming W."/>
            <person name="Munidasa M."/>
            <person name="Muniz J."/>
            <person name="Nguyen L."/>
            <person name="Hughes D."/>
            <person name="Osuji N."/>
            <person name="Pu L.-L."/>
            <person name="Puazo M."/>
            <person name="Qu C."/>
            <person name="Quiroz J."/>
            <person name="Raj R."/>
            <person name="Weissenberger G."/>
            <person name="Xin Y."/>
            <person name="Zou X."/>
            <person name="Han Y."/>
            <person name="Worley K."/>
            <person name="Muzny D."/>
            <person name="Gibbs R."/>
        </authorList>
    </citation>
    <scope>NUCLEOTIDE SEQUENCE</scope>
    <source>
        <strain evidence="2">Sampled in the wild</strain>
    </source>
</reference>
<dbReference type="EMBL" id="KZ308231">
    <property type="protein sequence ID" value="KAG8225241.1"/>
    <property type="molecule type" value="Genomic_DNA"/>
</dbReference>
<name>A0A8K0JYY7_LADFU</name>